<keyword evidence="2" id="KW-1185">Reference proteome</keyword>
<evidence type="ECO:0000313" key="1">
    <source>
        <dbReference type="EMBL" id="GAA4344352.1"/>
    </source>
</evidence>
<reference evidence="2" key="1">
    <citation type="journal article" date="2019" name="Int. J. Syst. Evol. Microbiol.">
        <title>The Global Catalogue of Microorganisms (GCM) 10K type strain sequencing project: providing services to taxonomists for standard genome sequencing and annotation.</title>
        <authorList>
            <consortium name="The Broad Institute Genomics Platform"/>
            <consortium name="The Broad Institute Genome Sequencing Center for Infectious Disease"/>
            <person name="Wu L."/>
            <person name="Ma J."/>
        </authorList>
    </citation>
    <scope>NUCLEOTIDE SEQUENCE [LARGE SCALE GENOMIC DNA]</scope>
    <source>
        <strain evidence="2">JCM 17919</strain>
    </source>
</reference>
<dbReference type="RefSeq" id="WP_345258332.1">
    <property type="nucleotide sequence ID" value="NZ_BAABGY010000019.1"/>
</dbReference>
<proteinExistence type="predicted"/>
<accession>A0ABP8HTW4</accession>
<gene>
    <name evidence="1" type="ORF">GCM10023184_45550</name>
</gene>
<protein>
    <submittedName>
        <fullName evidence="1">Uncharacterized protein</fullName>
    </submittedName>
</protein>
<evidence type="ECO:0000313" key="2">
    <source>
        <dbReference type="Proteomes" id="UP001501725"/>
    </source>
</evidence>
<organism evidence="1 2">
    <name type="scientific">Flaviaesturariibacter amylovorans</name>
    <dbReference type="NCBI Taxonomy" id="1084520"/>
    <lineage>
        <taxon>Bacteria</taxon>
        <taxon>Pseudomonadati</taxon>
        <taxon>Bacteroidota</taxon>
        <taxon>Chitinophagia</taxon>
        <taxon>Chitinophagales</taxon>
        <taxon>Chitinophagaceae</taxon>
        <taxon>Flaviaestuariibacter</taxon>
    </lineage>
</organism>
<dbReference type="Proteomes" id="UP001501725">
    <property type="component" value="Unassembled WGS sequence"/>
</dbReference>
<sequence length="296" mass="34970">MDELQSEETFRYHHYDIELHGLYRKVADVIEGAVRQRPQEEKLLLQRKTHFQTIICSYLPDQQLPPFPSPATLVAATSPPFWLLFQLHLALADYTTVGQILDHLFKNYPDKESFVGQVEYLHFNSIREASIVETRRRMERIMDWITKTKDRMEGLPANSLSTYPPSTSRFFIWNGTVSQLRRLSKKIYERDWTRGPYTFDRAISTRRPCAWNPNRVDELLILIRELTDPHSDKRLMKVNHRRGIWKVAAALFYDNRPGSFSEEFMAKRIYEIYNRRSADFSKQLAVVRSLIALENK</sequence>
<dbReference type="EMBL" id="BAABGY010000019">
    <property type="protein sequence ID" value="GAA4344352.1"/>
    <property type="molecule type" value="Genomic_DNA"/>
</dbReference>
<comment type="caution">
    <text evidence="1">The sequence shown here is derived from an EMBL/GenBank/DDBJ whole genome shotgun (WGS) entry which is preliminary data.</text>
</comment>
<name>A0ABP8HTW4_9BACT</name>